<evidence type="ECO:0000313" key="3">
    <source>
        <dbReference type="Proteomes" id="UP000216147"/>
    </source>
</evidence>
<dbReference type="InterPro" id="IPR010721">
    <property type="entry name" value="UstE-like"/>
</dbReference>
<dbReference type="EMBL" id="NCEQ01000006">
    <property type="protein sequence ID" value="OYX57298.1"/>
    <property type="molecule type" value="Genomic_DNA"/>
</dbReference>
<feature type="transmembrane region" description="Helical" evidence="1">
    <location>
        <begin position="145"/>
        <end position="166"/>
    </location>
</feature>
<dbReference type="Proteomes" id="UP000216147">
    <property type="component" value="Unassembled WGS sequence"/>
</dbReference>
<accession>A0A258HLU7</accession>
<keyword evidence="1" id="KW-0472">Membrane</keyword>
<evidence type="ECO:0000313" key="2">
    <source>
        <dbReference type="EMBL" id="OYX57298.1"/>
    </source>
</evidence>
<organism evidence="2 3">
    <name type="scientific">Brevundimonas subvibrioides</name>
    <dbReference type="NCBI Taxonomy" id="74313"/>
    <lineage>
        <taxon>Bacteria</taxon>
        <taxon>Pseudomonadati</taxon>
        <taxon>Pseudomonadota</taxon>
        <taxon>Alphaproteobacteria</taxon>
        <taxon>Caulobacterales</taxon>
        <taxon>Caulobacteraceae</taxon>
        <taxon>Brevundimonas</taxon>
    </lineage>
</organism>
<feature type="transmembrane region" description="Helical" evidence="1">
    <location>
        <begin position="64"/>
        <end position="84"/>
    </location>
</feature>
<dbReference type="PANTHER" id="PTHR32251">
    <property type="entry name" value="3-OXO-5-ALPHA-STEROID 4-DEHYDROGENASE"/>
    <property type="match status" value="1"/>
</dbReference>
<proteinExistence type="predicted"/>
<comment type="caution">
    <text evidence="2">The sequence shown here is derived from an EMBL/GenBank/DDBJ whole genome shotgun (WGS) entry which is preliminary data.</text>
</comment>
<evidence type="ECO:0000256" key="1">
    <source>
        <dbReference type="SAM" id="Phobius"/>
    </source>
</evidence>
<dbReference type="Pfam" id="PF06966">
    <property type="entry name" value="DUF1295"/>
    <property type="match status" value="1"/>
</dbReference>
<gene>
    <name evidence="2" type="ORF">B7Y86_06220</name>
</gene>
<dbReference type="PROSITE" id="PS50244">
    <property type="entry name" value="S5A_REDUCTASE"/>
    <property type="match status" value="1"/>
</dbReference>
<sequence>MPPITEILSILGINFLIALASFVILWRVGCAIKDVSFIDAWWALGLALMAVTTFFMADGAPERMQLITVLTCVWGLRLGLYILWRWRSHGPDRRYVKMLDRAREGKGWSFGKASWRLVFMTQAPILWATSLPVQLGQMSSTPVEVGTLGWACAGLVVLGICFESLADYQLVKFKADPANAGKVFDSGLWRYTRHPNYFGDLCTWFGLFGIAAETTLGLFGIVGPLLLLVLFLKYSGGPSYEKRLTYHRPGYADYIARTSPLIPWPPKRAAAADGTNPA</sequence>
<keyword evidence="1" id="KW-1133">Transmembrane helix</keyword>
<dbReference type="Gene3D" id="1.20.120.1630">
    <property type="match status" value="1"/>
</dbReference>
<feature type="transmembrane region" description="Helical" evidence="1">
    <location>
        <begin position="204"/>
        <end position="232"/>
    </location>
</feature>
<keyword evidence="1" id="KW-0812">Transmembrane</keyword>
<name>A0A258HLU7_9CAUL</name>
<reference evidence="2 3" key="1">
    <citation type="submission" date="2017-03" db="EMBL/GenBank/DDBJ databases">
        <title>Lifting the veil on microbial sulfur biogeochemistry in mining wastewaters.</title>
        <authorList>
            <person name="Kantor R.S."/>
            <person name="Colenbrander Nelson T."/>
            <person name="Marshall S."/>
            <person name="Bennett D."/>
            <person name="Apte S."/>
            <person name="Camacho D."/>
            <person name="Thomas B.C."/>
            <person name="Warren L.A."/>
            <person name="Banfield J.F."/>
        </authorList>
    </citation>
    <scope>NUCLEOTIDE SEQUENCE [LARGE SCALE GENOMIC DNA]</scope>
    <source>
        <strain evidence="2">32-68-21</strain>
    </source>
</reference>
<protein>
    <submittedName>
        <fullName evidence="2">Uncharacterized protein</fullName>
    </submittedName>
</protein>
<dbReference type="GO" id="GO:0016020">
    <property type="term" value="C:membrane"/>
    <property type="evidence" value="ECO:0007669"/>
    <property type="project" value="TreeGrafter"/>
</dbReference>
<dbReference type="PANTHER" id="PTHR32251:SF17">
    <property type="entry name" value="STEROID 5-ALPHA REDUCTASE C-TERMINAL DOMAIN-CONTAINING PROTEIN"/>
    <property type="match status" value="1"/>
</dbReference>
<dbReference type="AlphaFoldDB" id="A0A258HLU7"/>
<feature type="transmembrane region" description="Helical" evidence="1">
    <location>
        <begin position="40"/>
        <end position="57"/>
    </location>
</feature>
<feature type="transmembrane region" description="Helical" evidence="1">
    <location>
        <begin position="7"/>
        <end position="28"/>
    </location>
</feature>